<keyword evidence="3" id="KW-0862">Zinc</keyword>
<dbReference type="Proteomes" id="UP001162480">
    <property type="component" value="Chromosome 3"/>
</dbReference>
<evidence type="ECO:0000313" key="6">
    <source>
        <dbReference type="Proteomes" id="UP001162480"/>
    </source>
</evidence>
<keyword evidence="1" id="KW-0479">Metal-binding</keyword>
<proteinExistence type="predicted"/>
<dbReference type="EMBL" id="OX597816">
    <property type="protein sequence ID" value="CAI9719304.1"/>
    <property type="molecule type" value="Genomic_DNA"/>
</dbReference>
<dbReference type="AlphaFoldDB" id="A0AA36ANK7"/>
<name>A0AA36ANK7_OCTVU</name>
<dbReference type="InterPro" id="IPR007588">
    <property type="entry name" value="Znf_FLYWCH"/>
</dbReference>
<feature type="domain" description="FLYWCH-type" evidence="4">
    <location>
        <begin position="5"/>
        <end position="60"/>
    </location>
</feature>
<dbReference type="Pfam" id="PF04500">
    <property type="entry name" value="FLYWCH"/>
    <property type="match status" value="1"/>
</dbReference>
<organism evidence="5 6">
    <name type="scientific">Octopus vulgaris</name>
    <name type="common">Common octopus</name>
    <dbReference type="NCBI Taxonomy" id="6645"/>
    <lineage>
        <taxon>Eukaryota</taxon>
        <taxon>Metazoa</taxon>
        <taxon>Spiralia</taxon>
        <taxon>Lophotrochozoa</taxon>
        <taxon>Mollusca</taxon>
        <taxon>Cephalopoda</taxon>
        <taxon>Coleoidea</taxon>
        <taxon>Octopodiformes</taxon>
        <taxon>Octopoda</taxon>
        <taxon>Incirrata</taxon>
        <taxon>Octopodidae</taxon>
        <taxon>Octopus</taxon>
    </lineage>
</organism>
<evidence type="ECO:0000256" key="2">
    <source>
        <dbReference type="ARBA" id="ARBA00022771"/>
    </source>
</evidence>
<gene>
    <name evidence="5" type="ORF">OCTVUL_1B012143</name>
</gene>
<evidence type="ECO:0000256" key="3">
    <source>
        <dbReference type="ARBA" id="ARBA00022833"/>
    </source>
</evidence>
<dbReference type="Gene3D" id="2.20.25.240">
    <property type="match status" value="1"/>
</dbReference>
<evidence type="ECO:0000313" key="5">
    <source>
        <dbReference type="EMBL" id="CAI9719304.1"/>
    </source>
</evidence>
<accession>A0AA36ANK7</accession>
<reference evidence="5" key="1">
    <citation type="submission" date="2023-08" db="EMBL/GenBank/DDBJ databases">
        <authorList>
            <person name="Alioto T."/>
            <person name="Alioto T."/>
            <person name="Gomez Garrido J."/>
        </authorList>
    </citation>
    <scope>NUCLEOTIDE SEQUENCE</scope>
</reference>
<evidence type="ECO:0000259" key="4">
    <source>
        <dbReference type="Pfam" id="PF04500"/>
    </source>
</evidence>
<sequence>MEILSQRRKETKIAPERHLFVFDKFCKSDNNIKCWGCNQASGCNARIHTKFGAVIKEVNTHPYNSSAAVIEVAKVDTALKHRAEDTVEKPSAVISEVLTNASQVTYGSLPDASAMRRTIERKRRALSAPPQSPLDLHELELPHQYNIYISGIPMKLLKWHQDYFQKFTLFLQRNFDGVIPVVYALLPKKQRLKCSKMPSQL</sequence>
<protein>
    <recommendedName>
        <fullName evidence="4">FLYWCH-type domain-containing protein</fullName>
    </recommendedName>
</protein>
<keyword evidence="6" id="KW-1185">Reference proteome</keyword>
<keyword evidence="2" id="KW-0863">Zinc-finger</keyword>
<evidence type="ECO:0000256" key="1">
    <source>
        <dbReference type="ARBA" id="ARBA00022723"/>
    </source>
</evidence>
<dbReference type="GO" id="GO:0008270">
    <property type="term" value="F:zinc ion binding"/>
    <property type="evidence" value="ECO:0007669"/>
    <property type="project" value="UniProtKB-KW"/>
</dbReference>